<dbReference type="FunFam" id="3.30.160.60:FF:000624">
    <property type="entry name" value="zinc finger protein 697"/>
    <property type="match status" value="1"/>
</dbReference>
<comment type="subcellular location">
    <subcellularLocation>
        <location evidence="1">Nucleus</location>
    </subcellularLocation>
</comment>
<feature type="domain" description="C2H2-type" evidence="9">
    <location>
        <begin position="409"/>
        <end position="436"/>
    </location>
</feature>
<evidence type="ECO:0000259" key="9">
    <source>
        <dbReference type="PROSITE" id="PS50157"/>
    </source>
</evidence>
<dbReference type="PROSITE" id="PS00028">
    <property type="entry name" value="ZINC_FINGER_C2H2_1"/>
    <property type="match status" value="6"/>
</dbReference>
<dbReference type="GO" id="GO:0005634">
    <property type="term" value="C:nucleus"/>
    <property type="evidence" value="ECO:0007669"/>
    <property type="project" value="UniProtKB-SubCell"/>
</dbReference>
<dbReference type="GO" id="GO:0008270">
    <property type="term" value="F:zinc ion binding"/>
    <property type="evidence" value="ECO:0007669"/>
    <property type="project" value="UniProtKB-KW"/>
</dbReference>
<dbReference type="Gene3D" id="3.30.160.60">
    <property type="entry name" value="Classic Zinc Finger"/>
    <property type="match status" value="6"/>
</dbReference>
<accession>A0A6P3W884</accession>
<feature type="compositionally biased region" description="Polar residues" evidence="8">
    <location>
        <begin position="250"/>
        <end position="279"/>
    </location>
</feature>
<name>A0A6P3W884_CLUHA</name>
<dbReference type="GeneID" id="105908146"/>
<dbReference type="PANTHER" id="PTHR24394">
    <property type="entry name" value="ZINC FINGER PROTEIN"/>
    <property type="match status" value="1"/>
</dbReference>
<feature type="domain" description="C2H2-type" evidence="9">
    <location>
        <begin position="296"/>
        <end position="323"/>
    </location>
</feature>
<evidence type="ECO:0000256" key="5">
    <source>
        <dbReference type="ARBA" id="ARBA00022833"/>
    </source>
</evidence>
<feature type="region of interest" description="Disordered" evidence="8">
    <location>
        <begin position="102"/>
        <end position="128"/>
    </location>
</feature>
<evidence type="ECO:0000256" key="6">
    <source>
        <dbReference type="ARBA" id="ARBA00023242"/>
    </source>
</evidence>
<keyword evidence="3" id="KW-0677">Repeat</keyword>
<dbReference type="OrthoDB" id="427030at2759"/>
<dbReference type="Pfam" id="PF13912">
    <property type="entry name" value="zf-C2H2_6"/>
    <property type="match status" value="3"/>
</dbReference>
<keyword evidence="6" id="KW-0539">Nucleus</keyword>
<dbReference type="Proteomes" id="UP000515152">
    <property type="component" value="Chromosome 20"/>
</dbReference>
<feature type="domain" description="C2H2-type" evidence="9">
    <location>
        <begin position="324"/>
        <end position="351"/>
    </location>
</feature>
<dbReference type="SUPFAM" id="SSF57667">
    <property type="entry name" value="beta-beta-alpha zinc fingers"/>
    <property type="match status" value="3"/>
</dbReference>
<dbReference type="SMART" id="SM00355">
    <property type="entry name" value="ZnF_C2H2"/>
    <property type="match status" value="6"/>
</dbReference>
<dbReference type="AlphaFoldDB" id="A0A6P3W884"/>
<sequence length="460" mass="50986">MNENLRVFQTQFASIMEILLSAAMAETAKLYESCVLEIRAEISRVQAENNTLKCHIIQTSEPAGCYTEQSEEWIPENRHFVGRPVATSGTTESCSSLAEVIPQKQPGRQEEQAGSQEEAPFIKEEASDSEELKAMCQMLPTVHTPAQMKMTADQNTEWTPLPNEIKLESSPHPVTMEMRIVSLEQSSLQVFHEAHASAGPSDRAHSAGQHHTGSHGNPRATCMAPPPAVNALTVDISTRHFHHQSEEDSSYSTTLPSSNRPAHTPSTFNGNTTKTSQKTVPVRHLPTSPLPGSGLHRCKVCGKTFHSRRGLCGHQQVHQGERTHQCSQCGKSFLYQSSLMHHLRSHAGTDGGYSCTFCQRKFISKANLSIHLVTHTKEHPFQCSVCGLTFGSRAVLHAHLKSHSGEPRYTCSHCGKKFLDLGNFSRHKRIHTGERPYSCEVCGKAFIQSAHLKKHILTHR</sequence>
<feature type="region of interest" description="Disordered" evidence="8">
    <location>
        <begin position="242"/>
        <end position="288"/>
    </location>
</feature>
<feature type="domain" description="C2H2-type" evidence="9">
    <location>
        <begin position="381"/>
        <end position="408"/>
    </location>
</feature>
<proteinExistence type="predicted"/>
<dbReference type="GO" id="GO:0000981">
    <property type="term" value="F:DNA-binding transcription factor activity, RNA polymerase II-specific"/>
    <property type="evidence" value="ECO:0007669"/>
    <property type="project" value="TreeGrafter"/>
</dbReference>
<evidence type="ECO:0000256" key="7">
    <source>
        <dbReference type="PROSITE-ProRule" id="PRU00042"/>
    </source>
</evidence>
<dbReference type="InterPro" id="IPR036236">
    <property type="entry name" value="Znf_C2H2_sf"/>
</dbReference>
<keyword evidence="10" id="KW-1185">Reference proteome</keyword>
<dbReference type="Pfam" id="PF00096">
    <property type="entry name" value="zf-C2H2"/>
    <property type="match status" value="3"/>
</dbReference>
<dbReference type="FunFam" id="3.30.160.60:FF:002343">
    <property type="entry name" value="Zinc finger protein 33A"/>
    <property type="match status" value="1"/>
</dbReference>
<protein>
    <submittedName>
        <fullName evidence="11">Zinc finger and SCAN domain-containing protein 2-like</fullName>
    </submittedName>
</protein>
<feature type="region of interest" description="Disordered" evidence="8">
    <location>
        <begin position="195"/>
        <end position="226"/>
    </location>
</feature>
<organism evidence="10 11">
    <name type="scientific">Clupea harengus</name>
    <name type="common">Atlantic herring</name>
    <dbReference type="NCBI Taxonomy" id="7950"/>
    <lineage>
        <taxon>Eukaryota</taxon>
        <taxon>Metazoa</taxon>
        <taxon>Chordata</taxon>
        <taxon>Craniata</taxon>
        <taxon>Vertebrata</taxon>
        <taxon>Euteleostomi</taxon>
        <taxon>Actinopterygii</taxon>
        <taxon>Neopterygii</taxon>
        <taxon>Teleostei</taxon>
        <taxon>Clupei</taxon>
        <taxon>Clupeiformes</taxon>
        <taxon>Clupeoidei</taxon>
        <taxon>Clupeidae</taxon>
        <taxon>Clupea</taxon>
    </lineage>
</organism>
<evidence type="ECO:0000256" key="1">
    <source>
        <dbReference type="ARBA" id="ARBA00004123"/>
    </source>
</evidence>
<dbReference type="RefSeq" id="XP_012692077.2">
    <property type="nucleotide sequence ID" value="XM_012836623.3"/>
</dbReference>
<feature type="domain" description="C2H2-type" evidence="9">
    <location>
        <begin position="437"/>
        <end position="460"/>
    </location>
</feature>
<keyword evidence="5" id="KW-0862">Zinc</keyword>
<reference evidence="11" key="1">
    <citation type="submission" date="2025-08" db="UniProtKB">
        <authorList>
            <consortium name="RefSeq"/>
        </authorList>
    </citation>
    <scope>IDENTIFICATION</scope>
</reference>
<evidence type="ECO:0000256" key="4">
    <source>
        <dbReference type="ARBA" id="ARBA00022771"/>
    </source>
</evidence>
<dbReference type="PROSITE" id="PS50157">
    <property type="entry name" value="ZINC_FINGER_C2H2_2"/>
    <property type="match status" value="6"/>
</dbReference>
<keyword evidence="4 7" id="KW-0863">Zinc-finger</keyword>
<evidence type="ECO:0000256" key="2">
    <source>
        <dbReference type="ARBA" id="ARBA00022723"/>
    </source>
</evidence>
<dbReference type="PANTHER" id="PTHR24394:SF29">
    <property type="entry name" value="MYONEURIN"/>
    <property type="match status" value="1"/>
</dbReference>
<dbReference type="FunFam" id="3.30.160.60:FF:000671">
    <property type="entry name" value="Zinc finger protein 26"/>
    <property type="match status" value="1"/>
</dbReference>
<evidence type="ECO:0000313" key="10">
    <source>
        <dbReference type="Proteomes" id="UP000515152"/>
    </source>
</evidence>
<dbReference type="InterPro" id="IPR013087">
    <property type="entry name" value="Znf_C2H2_type"/>
</dbReference>
<dbReference type="KEGG" id="char:105908146"/>
<gene>
    <name evidence="11" type="primary">LOC105908146</name>
</gene>
<feature type="domain" description="C2H2-type" evidence="9">
    <location>
        <begin position="353"/>
        <end position="380"/>
    </location>
</feature>
<evidence type="ECO:0000256" key="8">
    <source>
        <dbReference type="SAM" id="MobiDB-lite"/>
    </source>
</evidence>
<keyword evidence="2" id="KW-0479">Metal-binding</keyword>
<evidence type="ECO:0000256" key="3">
    <source>
        <dbReference type="ARBA" id="ARBA00022737"/>
    </source>
</evidence>
<evidence type="ECO:0000313" key="11">
    <source>
        <dbReference type="RefSeq" id="XP_012692077.2"/>
    </source>
</evidence>